<accession>A0A9N9FWE5</accession>
<evidence type="ECO:0000313" key="2">
    <source>
        <dbReference type="Proteomes" id="UP000789570"/>
    </source>
</evidence>
<comment type="caution">
    <text evidence="1">The sequence shown here is derived from an EMBL/GenBank/DDBJ whole genome shotgun (WGS) entry which is preliminary data.</text>
</comment>
<gene>
    <name evidence="1" type="ORF">FCALED_LOCUS6592</name>
</gene>
<dbReference type="AlphaFoldDB" id="A0A9N9FWE5"/>
<dbReference type="EMBL" id="CAJVPQ010001603">
    <property type="protein sequence ID" value="CAG8560853.1"/>
    <property type="molecule type" value="Genomic_DNA"/>
</dbReference>
<proteinExistence type="predicted"/>
<organism evidence="1 2">
    <name type="scientific">Funneliformis caledonium</name>
    <dbReference type="NCBI Taxonomy" id="1117310"/>
    <lineage>
        <taxon>Eukaryota</taxon>
        <taxon>Fungi</taxon>
        <taxon>Fungi incertae sedis</taxon>
        <taxon>Mucoromycota</taxon>
        <taxon>Glomeromycotina</taxon>
        <taxon>Glomeromycetes</taxon>
        <taxon>Glomerales</taxon>
        <taxon>Glomeraceae</taxon>
        <taxon>Funneliformis</taxon>
    </lineage>
</organism>
<sequence length="44" mass="4918">MLIFGFAAKTLIVAYATLALALNHTLILQCTDMHEVARHFEELS</sequence>
<reference evidence="1" key="1">
    <citation type="submission" date="2021-06" db="EMBL/GenBank/DDBJ databases">
        <authorList>
            <person name="Kallberg Y."/>
            <person name="Tangrot J."/>
            <person name="Rosling A."/>
        </authorList>
    </citation>
    <scope>NUCLEOTIDE SEQUENCE</scope>
    <source>
        <strain evidence="1">UK204</strain>
    </source>
</reference>
<evidence type="ECO:0000313" key="1">
    <source>
        <dbReference type="EMBL" id="CAG8560853.1"/>
    </source>
</evidence>
<protein>
    <submittedName>
        <fullName evidence="1">6272_t:CDS:1</fullName>
    </submittedName>
</protein>
<keyword evidence="2" id="KW-1185">Reference proteome</keyword>
<dbReference type="Proteomes" id="UP000789570">
    <property type="component" value="Unassembled WGS sequence"/>
</dbReference>
<name>A0A9N9FWE5_9GLOM</name>